<sequence>MTATPTETPPTTNPEPTPAPVPSTAPEQGAIPRTTKGADEEQPQTMNALRRTHAQLGAVITAVQAGANCETLITQLSAVQTALNKACFSIISTEMRDCLARTPADETPPGALSLEEIRKLFLTLT</sequence>
<dbReference type="STRING" id="335973.SAMN04488693_1365"/>
<evidence type="ECO:0000313" key="5">
    <source>
        <dbReference type="Proteomes" id="UP000199258"/>
    </source>
</evidence>
<dbReference type="InterPro" id="IPR038390">
    <property type="entry name" value="Metal_Tscrpt_repr_sf"/>
</dbReference>
<dbReference type="GO" id="GO:0046872">
    <property type="term" value="F:metal ion binding"/>
    <property type="evidence" value="ECO:0007669"/>
    <property type="project" value="InterPro"/>
</dbReference>
<dbReference type="Pfam" id="PF02583">
    <property type="entry name" value="Trns_repr_metal"/>
    <property type="match status" value="1"/>
</dbReference>
<dbReference type="EMBL" id="FNDT01000036">
    <property type="protein sequence ID" value="SDI93672.1"/>
    <property type="molecule type" value="Genomic_DNA"/>
</dbReference>
<protein>
    <submittedName>
        <fullName evidence="4">DNA-binding transcriptional regulator, FrmR family</fullName>
    </submittedName>
</protein>
<feature type="region of interest" description="Disordered" evidence="3">
    <location>
        <begin position="1"/>
        <end position="47"/>
    </location>
</feature>
<dbReference type="InterPro" id="IPR003735">
    <property type="entry name" value="Metal_Tscrpt_repr"/>
</dbReference>
<name>A0A1G8PMR2_9MICC</name>
<dbReference type="PANTHER" id="PTHR33677">
    <property type="entry name" value="TRANSCRIPTIONAL REPRESSOR FRMR-RELATED"/>
    <property type="match status" value="1"/>
</dbReference>
<accession>A0A1G8PMR2</accession>
<comment type="similarity">
    <text evidence="1">Belongs to the CsoR family.</text>
</comment>
<dbReference type="GO" id="GO:0045892">
    <property type="term" value="P:negative regulation of DNA-templated transcription"/>
    <property type="evidence" value="ECO:0007669"/>
    <property type="project" value="UniProtKB-ARBA"/>
</dbReference>
<keyword evidence="5" id="KW-1185">Reference proteome</keyword>
<feature type="compositionally biased region" description="Pro residues" evidence="3">
    <location>
        <begin position="7"/>
        <end position="23"/>
    </location>
</feature>
<keyword evidence="4" id="KW-0238">DNA-binding</keyword>
<gene>
    <name evidence="4" type="ORF">SAMN04488693_1365</name>
</gene>
<dbReference type="RefSeq" id="WP_245702933.1">
    <property type="nucleotide sequence ID" value="NZ_FNDT01000036.1"/>
</dbReference>
<evidence type="ECO:0000256" key="3">
    <source>
        <dbReference type="SAM" id="MobiDB-lite"/>
    </source>
</evidence>
<keyword evidence="2" id="KW-0186">Copper</keyword>
<dbReference type="Gene3D" id="1.20.58.1000">
    <property type="entry name" value="Metal-sensitive repressor, helix protomer"/>
    <property type="match status" value="1"/>
</dbReference>
<evidence type="ECO:0000256" key="2">
    <source>
        <dbReference type="ARBA" id="ARBA00023008"/>
    </source>
</evidence>
<reference evidence="4 5" key="1">
    <citation type="submission" date="2016-10" db="EMBL/GenBank/DDBJ databases">
        <authorList>
            <person name="de Groot N.N."/>
        </authorList>
    </citation>
    <scope>NUCLEOTIDE SEQUENCE [LARGE SCALE GENOMIC DNA]</scope>
    <source>
        <strain evidence="4 5">NP_1H</strain>
    </source>
</reference>
<dbReference type="GO" id="GO:0003677">
    <property type="term" value="F:DNA binding"/>
    <property type="evidence" value="ECO:0007669"/>
    <property type="project" value="UniProtKB-KW"/>
</dbReference>
<dbReference type="Proteomes" id="UP000199258">
    <property type="component" value="Unassembled WGS sequence"/>
</dbReference>
<dbReference type="AlphaFoldDB" id="A0A1G8PMR2"/>
<dbReference type="PANTHER" id="PTHR33677:SF5">
    <property type="entry name" value="TRANSCRIPTIONAL REPRESSOR FRMR"/>
    <property type="match status" value="1"/>
</dbReference>
<organism evidence="4 5">
    <name type="scientific">Arthrobacter subterraneus</name>
    <dbReference type="NCBI Taxonomy" id="335973"/>
    <lineage>
        <taxon>Bacteria</taxon>
        <taxon>Bacillati</taxon>
        <taxon>Actinomycetota</taxon>
        <taxon>Actinomycetes</taxon>
        <taxon>Micrococcales</taxon>
        <taxon>Micrococcaceae</taxon>
        <taxon>Arthrobacter</taxon>
    </lineage>
</organism>
<evidence type="ECO:0000256" key="1">
    <source>
        <dbReference type="ARBA" id="ARBA00005428"/>
    </source>
</evidence>
<evidence type="ECO:0000313" key="4">
    <source>
        <dbReference type="EMBL" id="SDI93672.1"/>
    </source>
</evidence>
<proteinExistence type="inferred from homology"/>